<name>A0ABX3L2H0_9CLOT</name>
<evidence type="ECO:0000256" key="1">
    <source>
        <dbReference type="SAM" id="Coils"/>
    </source>
</evidence>
<sequence length="141" mass="16396">MNKVLYECNECGMTFIIDKNKDGLNCDKCKGSLIPLGYVDTLKNSVRIMQDKIENADKQYIPNKKSKVKDLTIKINLDTIEFENKLNRIERQLERIKSLEDTLKLSKDFNEVKNITINNNVDIKDMMKRCVESAMSMELLK</sequence>
<feature type="coiled-coil region" evidence="1">
    <location>
        <begin position="39"/>
        <end position="102"/>
    </location>
</feature>
<keyword evidence="1" id="KW-0175">Coiled coil</keyword>
<dbReference type="EMBL" id="MRAD01000008">
    <property type="protein sequence ID" value="OOO62006.1"/>
    <property type="molecule type" value="Genomic_DNA"/>
</dbReference>
<organism evidence="2 3">
    <name type="scientific">Clostridium tepidum</name>
    <dbReference type="NCBI Taxonomy" id="1962263"/>
    <lineage>
        <taxon>Bacteria</taxon>
        <taxon>Bacillati</taxon>
        <taxon>Bacillota</taxon>
        <taxon>Clostridia</taxon>
        <taxon>Eubacteriales</taxon>
        <taxon>Clostridiaceae</taxon>
        <taxon>Clostridium</taxon>
    </lineage>
</organism>
<dbReference type="Proteomes" id="UP000190206">
    <property type="component" value="Unassembled WGS sequence"/>
</dbReference>
<dbReference type="RefSeq" id="WP_078024468.1">
    <property type="nucleotide sequence ID" value="NZ_JADPGM010000007.1"/>
</dbReference>
<comment type="caution">
    <text evidence="2">The sequence shown here is derived from an EMBL/GenBank/DDBJ whole genome shotgun (WGS) entry which is preliminary data.</text>
</comment>
<protein>
    <submittedName>
        <fullName evidence="2">Non-transporter ABC protein</fullName>
    </submittedName>
</protein>
<accession>A0ABX3L2H0</accession>
<dbReference type="Gene3D" id="2.20.28.30">
    <property type="entry name" value="RNA polymerase ii, chain L"/>
    <property type="match status" value="1"/>
</dbReference>
<gene>
    <name evidence="2" type="ORF">BS637_09390</name>
</gene>
<keyword evidence="3" id="KW-1185">Reference proteome</keyword>
<reference evidence="2 3" key="1">
    <citation type="submission" date="2016-12" db="EMBL/GenBank/DDBJ databases">
        <title>Clostridium tepidum sp. nov., a close relative of Clostridium sporogenes and Clostridium botulinum Group I.</title>
        <authorList>
            <person name="Dobritsa A.P."/>
            <person name="Kutumbaka K."/>
            <person name="Werner K."/>
            <person name="Samadpour M."/>
        </authorList>
    </citation>
    <scope>NUCLEOTIDE SEQUENCE [LARGE SCALE GENOMIC DNA]</scope>
    <source>
        <strain evidence="2 3">PE</strain>
    </source>
</reference>
<proteinExistence type="predicted"/>
<evidence type="ECO:0000313" key="3">
    <source>
        <dbReference type="Proteomes" id="UP000190206"/>
    </source>
</evidence>
<evidence type="ECO:0000313" key="2">
    <source>
        <dbReference type="EMBL" id="OOO62006.1"/>
    </source>
</evidence>